<name>A0ABQ8B7C6_BRANA</name>
<dbReference type="Pfam" id="PF00646">
    <property type="entry name" value="F-box"/>
    <property type="match status" value="1"/>
</dbReference>
<feature type="domain" description="C2H2-type" evidence="2">
    <location>
        <begin position="2180"/>
        <end position="2204"/>
    </location>
</feature>
<organism evidence="3 4">
    <name type="scientific">Brassica napus</name>
    <name type="common">Rape</name>
    <dbReference type="NCBI Taxonomy" id="3708"/>
    <lineage>
        <taxon>Eukaryota</taxon>
        <taxon>Viridiplantae</taxon>
        <taxon>Streptophyta</taxon>
        <taxon>Embryophyta</taxon>
        <taxon>Tracheophyta</taxon>
        <taxon>Spermatophyta</taxon>
        <taxon>Magnoliopsida</taxon>
        <taxon>eudicotyledons</taxon>
        <taxon>Gunneridae</taxon>
        <taxon>Pentapetalae</taxon>
        <taxon>rosids</taxon>
        <taxon>malvids</taxon>
        <taxon>Brassicales</taxon>
        <taxon>Brassicaceae</taxon>
        <taxon>Brassiceae</taxon>
        <taxon>Brassica</taxon>
    </lineage>
</organism>
<dbReference type="NCBIfam" id="TIGR01640">
    <property type="entry name" value="F_box_assoc_1"/>
    <property type="match status" value="2"/>
</dbReference>
<sequence length="2284" mass="256814">GSRCILEPIPLDLKKLTRSPAKSRPGKKLHVFLPYDMEVETLIRLPGKSLMKFLCVSKTWSSIIRSQRFVASYYAAKPSRFVVALTNGVSGDPKRLFIFTGDGEEATSSSSTYSLVANLDMTIPSVTLPCGGYKYSSVHGFIACNDVTTFIVCNPSTGQVTTFPCKATGTCLGYDPVGDQFKALTHVTSIFDHMHNPSCFMVHEVITLGGGGGGLVSRSRVTSPYYRPMTVGLCINGFMYYAASVPNQTAETPPTHVFVCFDVRNERILSFITTPKEVLVWKVHTSLIEYKGKLAVVVPTNCLRTGSSFDRFDLWILEDVTKHEWSRQSFQLPLSLPFAFRRSQRMISQGTNKAGEIIFSPTSLPGRAQPFYVFYFNPDTKSTRRVRIHGVADTEEFWSRHGLTGMCCVSFSPQHDDKLSLSSSVSMSMLKLNIPTFPNLASSLFPDSNPRGPSEIRFSNRTNSNPRGPSQIRFSNRWGNANADLLSLSLLDERCRRDQIRCCGMAGGGGGGGDHHHVGVWWDLNTCPLPAGVDARCVRPCIESALEKQFGRRSAVSIYIYAIGNLEFISSDLLQNISSSGIIVTHAPCGMHDLYDFLVDWSEDELKNPHPRVYVMIISSDYKLLYPERFRLFGFTTFVAYPKGVRLLAHLTQLKFLGQEFDEVFAKEFVWETLLMTTTHVMRNLSAFATYAYVTNSSLISSVKSTETSGLKLCTTASLNIFAKFAIIPPIATITSFSITKVKHIIASWLRNRLKKRRIARAGRQIQNWISSTRETRSNLFEPRQPKEEAAARVRASPWDQIRTQEDPARFDSLTDGARLTPISSLSLSWINVAEGIKFVVAGWQEEEVGDHHHVGVWWDLNTCPVPVGVDPRCVRACIESALEKQIGRRSAVSIYAIGNLEYISTDLLQNISSSGIILTHAPWGVPDLYEFLDEWSDDELKKPYPPNYIMMISGDYDMLYPQRFRCYGFTNFVAYPEDVAVAAPLDELSLLAEEFDKVFAKEFDWETLLSDNLGETLLLSYEKPLCICNICNDVYQVCDEFITHLKSEEHRNQALEQAACIDRHGKPKYFCQVCNYPVYGEYLLFLHNQSEAHNRKLVEKQAQEEEYCQSRKTNPELDLFYERNKEPRQPKEEEEEAAARVRASPWGLCVKDQRFVASYYAAKRCFVVALTNGVSASVHLHGDGEATSSSSTYSLVANLDMTIPSVTLPCGGYKYSSVHGFIACNDVTTFIVCNPSTGQVITFPCKATGTCLGYDPVGDQFKALTHVTSIFDHMHNPNCFMVHEVITLGGGGRGLVSRSRVTSPYYRPMTVGLSINGFMYYAASVPNQTAETPTHVFVCFDVRNERILSFITTPKEVLVWKVHTSLIEYKGKLAVVVPTNCLRTGSSFDRFDLWILEDVTKHEWSRQSFQLPLSLTFAFRRSQRMISQGTNKAGEIIFSPTSLPGRAQPFYVFYFNPDTKNTRRVRIHGVADTEEFWSRHGLTGMCCVSFSPQHDDKLSLSSSVSMSMLKLNIPTFPNLASSLFPDSNPRGPSEIRFSNRTNSNPRGPSQIRFSNRWGNANADLLSLSLLDERCRRDQIRCCGMAGGGGGGGDHHHVGVWWDLNTCPLPAGVDARCVRPCIESALEKQFGRRSAVSIYIYAIGNLEFISSDLLQNISSSGIIVTHAPCGMHDLHDFLIDWSEDELKNPHPPGYVMIISSDYKLLYPKRFRLFGFTTFVAYPKGVRLLAHLTQLKFIGQEFDEVFAKEFVWETLLMTTTHVMRNLSAFATYAYVTNSSLISSVKSTETSGLKLCTTASLNIFAKFAIIPPIATITSFSITKVKHIIASWLRNRLKKRRIARAGRQIQNWISSTRETRSNLFEPRQPKEEEEEAAARVRASPWGLCVKEPMVLCIIIDLSLLSSPHLSSLSRSSSRSVSMLKLNTPTFPNLAPSLFPNSNPRGPSEIRFSNRSNSNPRGPSQIRFSNRWGKANADLLSLSLLDQRCRRDQIRCCGMAGGGGGGDHHHHVGVWWDLNTCPVPAGVDPRCVRACIESALEKQIGCRSAVSIYAIGNLEYISSDLLQNISSSGIILTHAPWGVPDLYEFLDEWSDDELKKPYPPNYIMMISGDYDMLYPQRFRCYGFTNFVAYPENVPVAAPLDELSLLAEEFDKVFAKEFVWETLLSDNLGETLLLSYEKPLCICNICNDVYQVCDEFITHLKSEEHRNQALEQAACIDRHGKPKYFCQVCNYPVYGEYLLFVHNESDEHIRKLAEKQAQEEKDCQSRKTNPELDLFFYERNKKQSL</sequence>
<dbReference type="SUPFAM" id="SSF81383">
    <property type="entry name" value="F-box domain"/>
    <property type="match status" value="1"/>
</dbReference>
<proteinExistence type="predicted"/>
<dbReference type="InterPro" id="IPR017451">
    <property type="entry name" value="F-box-assoc_interact_dom"/>
</dbReference>
<feature type="region of interest" description="Disordered" evidence="1">
    <location>
        <begin position="1931"/>
        <end position="1962"/>
    </location>
</feature>
<evidence type="ECO:0000256" key="1">
    <source>
        <dbReference type="SAM" id="MobiDB-lite"/>
    </source>
</evidence>
<feature type="non-terminal residue" evidence="3">
    <location>
        <position position="1"/>
    </location>
</feature>
<feature type="domain" description="C2H2-type" evidence="2">
    <location>
        <begin position="1027"/>
        <end position="1051"/>
    </location>
</feature>
<dbReference type="InterPro" id="IPR036047">
    <property type="entry name" value="F-box-like_dom_sf"/>
</dbReference>
<protein>
    <recommendedName>
        <fullName evidence="2">C2H2-type domain-containing protein</fullName>
    </recommendedName>
</protein>
<feature type="domain" description="C2H2-type" evidence="2">
    <location>
        <begin position="1070"/>
        <end position="1094"/>
    </location>
</feature>
<dbReference type="EMBL" id="JAGKQM010000011">
    <property type="protein sequence ID" value="KAH0900680.1"/>
    <property type="molecule type" value="Genomic_DNA"/>
</dbReference>
<dbReference type="SMART" id="SM00355">
    <property type="entry name" value="ZnF_C2H2"/>
    <property type="match status" value="4"/>
</dbReference>
<reference evidence="3 4" key="1">
    <citation type="submission" date="2021-05" db="EMBL/GenBank/DDBJ databases">
        <title>Genome Assembly of Synthetic Allotetraploid Brassica napus Reveals Homoeologous Exchanges between Subgenomes.</title>
        <authorList>
            <person name="Davis J.T."/>
        </authorList>
    </citation>
    <scope>NUCLEOTIDE SEQUENCE [LARGE SCALE GENOMIC DNA]</scope>
    <source>
        <strain evidence="4">cv. Da-Ae</strain>
        <tissue evidence="3">Seedling</tissue>
    </source>
</reference>
<feature type="domain" description="C2H2-type" evidence="2">
    <location>
        <begin position="2223"/>
        <end position="2247"/>
    </location>
</feature>
<dbReference type="InterPro" id="IPR001810">
    <property type="entry name" value="F-box_dom"/>
</dbReference>
<dbReference type="PANTHER" id="PTHR31111">
    <property type="entry name" value="BNAA05G37150D PROTEIN-RELATED"/>
    <property type="match status" value="1"/>
</dbReference>
<feature type="compositionally biased region" description="Low complexity" evidence="1">
    <location>
        <begin position="1947"/>
        <end position="1957"/>
    </location>
</feature>
<dbReference type="InterPro" id="IPR013087">
    <property type="entry name" value="Znf_C2H2_type"/>
</dbReference>
<dbReference type="Pfam" id="PF08268">
    <property type="entry name" value="FBA_3"/>
    <property type="match status" value="2"/>
</dbReference>
<keyword evidence="4" id="KW-1185">Reference proteome</keyword>
<dbReference type="PANTHER" id="PTHR31111:SF100">
    <property type="entry name" value="F-BOX DOMAIN-CONTAINING PROTEIN"/>
    <property type="match status" value="1"/>
</dbReference>
<evidence type="ECO:0000313" key="4">
    <source>
        <dbReference type="Proteomes" id="UP000824890"/>
    </source>
</evidence>
<accession>A0ABQ8B7C6</accession>
<comment type="caution">
    <text evidence="3">The sequence shown here is derived from an EMBL/GenBank/DDBJ whole genome shotgun (WGS) entry which is preliminary data.</text>
</comment>
<dbReference type="CDD" id="cd10910">
    <property type="entry name" value="PIN_limkain_b1_N_like"/>
    <property type="match status" value="4"/>
</dbReference>
<evidence type="ECO:0000313" key="3">
    <source>
        <dbReference type="EMBL" id="KAH0900680.1"/>
    </source>
</evidence>
<dbReference type="Proteomes" id="UP000824890">
    <property type="component" value="Unassembled WGS sequence"/>
</dbReference>
<dbReference type="InterPro" id="IPR013187">
    <property type="entry name" value="F-box-assoc_dom_typ3"/>
</dbReference>
<gene>
    <name evidence="3" type="ORF">HID58_040183</name>
</gene>
<evidence type="ECO:0000259" key="2">
    <source>
        <dbReference type="SMART" id="SM00355"/>
    </source>
</evidence>